<keyword evidence="3 6" id="KW-0812">Transmembrane</keyword>
<feature type="transmembrane region" description="Helical" evidence="6">
    <location>
        <begin position="314"/>
        <end position="337"/>
    </location>
</feature>
<dbReference type="InterPro" id="IPR050833">
    <property type="entry name" value="Poly_Biosynth_Transport"/>
</dbReference>
<reference evidence="7 8" key="1">
    <citation type="submission" date="2023-02" db="EMBL/GenBank/DDBJ databases">
        <title>Genome sequence of Lacticaseibacillus sp. KACC 23028.</title>
        <authorList>
            <person name="Kim S."/>
            <person name="Heo J."/>
            <person name="Kwon S.-W."/>
        </authorList>
    </citation>
    <scope>NUCLEOTIDE SEQUENCE [LARGE SCALE GENOMIC DNA]</scope>
    <source>
        <strain evidence="7 8">KACC 23028</strain>
    </source>
</reference>
<evidence type="ECO:0000313" key="7">
    <source>
        <dbReference type="EMBL" id="WDF83051.1"/>
    </source>
</evidence>
<keyword evidence="2" id="KW-1003">Cell membrane</keyword>
<feature type="transmembrane region" description="Helical" evidence="6">
    <location>
        <begin position="385"/>
        <end position="405"/>
    </location>
</feature>
<gene>
    <name evidence="7" type="ORF">PQ472_02055</name>
</gene>
<sequence>MRENRLNRLMNGALILSVAGLFSKILSAVYRIPFQNLVGDTGFYIYQQVYPIYGIGMVLALSGLPVYISKLIAAAEGDAMKRRVARRSIALLTMIGVAAFALTFFGAHGIARAMSDTQLTPLIQCVAFMFLLLPIVGGARAYFQGIGNMVPTAQSQVAEQLVRVAIIIAAAVVGRTQHWSLYLTGTVAMGGAIVGGAVTAIILAPKLYQQLRGRVLPHAKGLAGVTFTRRFVLDGGAFVLFSALIILLQMVDSFTMTRAMTTGGMATAAARAAKGVYDRGQPFVQLGLVVATALGQTLLPSLASSHEEGRLDRFLKVAVMLMHMSLISGVIASVGLVVMMPRANMLLFGDRAGSGTLALYVCAIAIMAILNAGVSLLQSQNRFRIPLIGLGFGLVVKLVLNLLLVPGMKTAGAALATNFALLTALFVVYRALPLAIRDSMWHNHFGRKTVVMVIVVAIVGSLANLIVPLGGRMHALVACAVIGVAMLGAAVIVATRSRLLTVREVLTLPGGKWFLKQYTKLFNKEK</sequence>
<organism evidence="7 8">
    <name type="scientific">Lacticaseibacillus pabuli</name>
    <dbReference type="NCBI Taxonomy" id="3025672"/>
    <lineage>
        <taxon>Bacteria</taxon>
        <taxon>Bacillati</taxon>
        <taxon>Bacillota</taxon>
        <taxon>Bacilli</taxon>
        <taxon>Lactobacillales</taxon>
        <taxon>Lactobacillaceae</taxon>
        <taxon>Lacticaseibacillus</taxon>
    </lineage>
</organism>
<feature type="transmembrane region" description="Helical" evidence="6">
    <location>
        <begin position="121"/>
        <end position="143"/>
    </location>
</feature>
<feature type="transmembrane region" description="Helical" evidence="6">
    <location>
        <begin position="411"/>
        <end position="429"/>
    </location>
</feature>
<keyword evidence="5 6" id="KW-0472">Membrane</keyword>
<feature type="transmembrane region" description="Helical" evidence="6">
    <location>
        <begin position="89"/>
        <end position="109"/>
    </location>
</feature>
<dbReference type="CDD" id="cd13124">
    <property type="entry name" value="MATE_SpoVB_like"/>
    <property type="match status" value="1"/>
</dbReference>
<evidence type="ECO:0000256" key="6">
    <source>
        <dbReference type="SAM" id="Phobius"/>
    </source>
</evidence>
<dbReference type="InterPro" id="IPR024923">
    <property type="entry name" value="PG_synth_SpoVB"/>
</dbReference>
<evidence type="ECO:0000256" key="2">
    <source>
        <dbReference type="ARBA" id="ARBA00022475"/>
    </source>
</evidence>
<evidence type="ECO:0000256" key="5">
    <source>
        <dbReference type="ARBA" id="ARBA00023136"/>
    </source>
</evidence>
<evidence type="ECO:0000256" key="3">
    <source>
        <dbReference type="ARBA" id="ARBA00022692"/>
    </source>
</evidence>
<feature type="transmembrane region" description="Helical" evidence="6">
    <location>
        <begin position="179"/>
        <end position="204"/>
    </location>
</feature>
<dbReference type="Pfam" id="PF01943">
    <property type="entry name" value="Polysacc_synt"/>
    <property type="match status" value="1"/>
</dbReference>
<dbReference type="EMBL" id="CP117884">
    <property type="protein sequence ID" value="WDF83051.1"/>
    <property type="molecule type" value="Genomic_DNA"/>
</dbReference>
<feature type="transmembrane region" description="Helical" evidence="6">
    <location>
        <begin position="450"/>
        <end position="467"/>
    </location>
</feature>
<proteinExistence type="predicted"/>
<comment type="subcellular location">
    <subcellularLocation>
        <location evidence="1">Cell membrane</location>
        <topology evidence="1">Multi-pass membrane protein</topology>
    </subcellularLocation>
</comment>
<protein>
    <submittedName>
        <fullName evidence="7">Polysaccharide biosynthesis protein</fullName>
    </submittedName>
</protein>
<evidence type="ECO:0000256" key="4">
    <source>
        <dbReference type="ARBA" id="ARBA00022989"/>
    </source>
</evidence>
<feature type="transmembrane region" description="Helical" evidence="6">
    <location>
        <begin position="473"/>
        <end position="494"/>
    </location>
</feature>
<accession>A0ABY7WTH7</accession>
<feature type="transmembrane region" description="Helical" evidence="6">
    <location>
        <begin position="231"/>
        <end position="251"/>
    </location>
</feature>
<keyword evidence="4 6" id="KW-1133">Transmembrane helix</keyword>
<dbReference type="PANTHER" id="PTHR30250">
    <property type="entry name" value="PST FAMILY PREDICTED COLANIC ACID TRANSPORTER"/>
    <property type="match status" value="1"/>
</dbReference>
<feature type="transmembrane region" description="Helical" evidence="6">
    <location>
        <begin position="51"/>
        <end position="68"/>
    </location>
</feature>
<feature type="transmembrane region" description="Helical" evidence="6">
    <location>
        <begin position="357"/>
        <end position="378"/>
    </location>
</feature>
<dbReference type="InterPro" id="IPR002797">
    <property type="entry name" value="Polysacc_synth"/>
</dbReference>
<dbReference type="Proteomes" id="UP001220377">
    <property type="component" value="Chromosome"/>
</dbReference>
<dbReference type="RefSeq" id="WP_274260937.1">
    <property type="nucleotide sequence ID" value="NZ_CP117884.1"/>
</dbReference>
<evidence type="ECO:0000256" key="1">
    <source>
        <dbReference type="ARBA" id="ARBA00004651"/>
    </source>
</evidence>
<dbReference type="PANTHER" id="PTHR30250:SF29">
    <property type="entry name" value="POLYSACCHARIDE BIOSYNTHESIS PROTEIN C-TERMINAL DOMAIN-CONTAINING PROTEIN"/>
    <property type="match status" value="1"/>
</dbReference>
<keyword evidence="8" id="KW-1185">Reference proteome</keyword>
<name>A0ABY7WTH7_9LACO</name>
<evidence type="ECO:0000313" key="8">
    <source>
        <dbReference type="Proteomes" id="UP001220377"/>
    </source>
</evidence>